<feature type="transmembrane region" description="Helical" evidence="6">
    <location>
        <begin position="36"/>
        <end position="55"/>
    </location>
</feature>
<dbReference type="AlphaFoldDB" id="A0A831W7C8"/>
<evidence type="ECO:0000256" key="4">
    <source>
        <dbReference type="ARBA" id="ARBA00022989"/>
    </source>
</evidence>
<dbReference type="GO" id="GO:0005886">
    <property type="term" value="C:plasma membrane"/>
    <property type="evidence" value="ECO:0007669"/>
    <property type="project" value="UniProtKB-SubCell"/>
</dbReference>
<accession>A0A831W7C8</accession>
<feature type="transmembrane region" description="Helical" evidence="6">
    <location>
        <begin position="76"/>
        <end position="98"/>
    </location>
</feature>
<feature type="transmembrane region" description="Helical" evidence="6">
    <location>
        <begin position="178"/>
        <end position="197"/>
    </location>
</feature>
<dbReference type="Pfam" id="PF13520">
    <property type="entry name" value="AA_permease_2"/>
    <property type="match status" value="1"/>
</dbReference>
<feature type="transmembrane region" description="Helical" evidence="6">
    <location>
        <begin position="394"/>
        <end position="412"/>
    </location>
</feature>
<evidence type="ECO:0000256" key="2">
    <source>
        <dbReference type="ARBA" id="ARBA00022475"/>
    </source>
</evidence>
<name>A0A831W7C8_9GAMM</name>
<proteinExistence type="predicted"/>
<feature type="transmembrane region" description="Helical" evidence="6">
    <location>
        <begin position="217"/>
        <end position="237"/>
    </location>
</feature>
<evidence type="ECO:0000256" key="1">
    <source>
        <dbReference type="ARBA" id="ARBA00004651"/>
    </source>
</evidence>
<dbReference type="GO" id="GO:0022857">
    <property type="term" value="F:transmembrane transporter activity"/>
    <property type="evidence" value="ECO:0007669"/>
    <property type="project" value="InterPro"/>
</dbReference>
<dbReference type="Proteomes" id="UP000886251">
    <property type="component" value="Unassembled WGS sequence"/>
</dbReference>
<comment type="subcellular location">
    <subcellularLocation>
        <location evidence="1">Cell membrane</location>
        <topology evidence="1">Multi-pass membrane protein</topology>
    </subcellularLocation>
</comment>
<comment type="caution">
    <text evidence="7">The sequence shown here is derived from an EMBL/GenBank/DDBJ whole genome shotgun (WGS) entry which is preliminary data.</text>
</comment>
<protein>
    <submittedName>
        <fullName evidence="7">Amino acid permease</fullName>
    </submittedName>
</protein>
<organism evidence="7">
    <name type="scientific">Sedimenticola thiotaurini</name>
    <dbReference type="NCBI Taxonomy" id="1543721"/>
    <lineage>
        <taxon>Bacteria</taxon>
        <taxon>Pseudomonadati</taxon>
        <taxon>Pseudomonadota</taxon>
        <taxon>Gammaproteobacteria</taxon>
        <taxon>Chromatiales</taxon>
        <taxon>Sedimenticolaceae</taxon>
        <taxon>Sedimenticola</taxon>
    </lineage>
</organism>
<gene>
    <name evidence="7" type="ORF">ENI96_08035</name>
</gene>
<feature type="transmembrane region" description="Helical" evidence="6">
    <location>
        <begin position="146"/>
        <end position="166"/>
    </location>
</feature>
<dbReference type="PANTHER" id="PTHR42770:SF11">
    <property type="entry name" value="INNER MEMBRANE TRANSPORT PROTEIN YBAT"/>
    <property type="match status" value="1"/>
</dbReference>
<keyword evidence="5 6" id="KW-0472">Membrane</keyword>
<keyword evidence="4 6" id="KW-1133">Transmembrane helix</keyword>
<dbReference type="InterPro" id="IPR002293">
    <property type="entry name" value="AA/rel_permease1"/>
</dbReference>
<feature type="transmembrane region" description="Helical" evidence="6">
    <location>
        <begin position="308"/>
        <end position="329"/>
    </location>
</feature>
<dbReference type="Gene3D" id="1.20.1740.10">
    <property type="entry name" value="Amino acid/polyamine transporter I"/>
    <property type="match status" value="1"/>
</dbReference>
<feature type="transmembrane region" description="Helical" evidence="6">
    <location>
        <begin position="7"/>
        <end position="30"/>
    </location>
</feature>
<sequence>MGLWGAVSLAVGTMIGASIFSIFGLGARIAGSNLPLVFLISGGAALFVAYSYARLGSRIISDAGPMEFILKGIGDNLVTGALSFLFWFSYVVSIALFAKGFAGYLLPLLQLPAGILATGGAELAVILVFTLLGALGSTAVGRAESLIVLIKLGILGVFVVLGIWSVQPALITPRLDGAGVHGILNATAVFFLSYMGFGLVTNASENMVDPARNVPRAIYLSILIVTLVYIAVAVTAVGNLPLPQLIRAEDNALAVAARPFLGNLGFQLIAIGALFSISSAINATLFGGANVAYALARDGELPRLFERKSWFGSMEGLYLTSGLGLLFALTFDLNGIASITSSVYMVIYLFVLLSHLRLRGTCGGNPVIIVSGLLVILAIFVLLLLYQWQTNRHAFYGTWVTIGASLVIETIYRSIRGRGFIEREISKWHHEPGVLEELLHRKRPADRTKK</sequence>
<feature type="transmembrane region" description="Helical" evidence="6">
    <location>
        <begin position="367"/>
        <end position="388"/>
    </location>
</feature>
<keyword evidence="3 6" id="KW-0812">Transmembrane</keyword>
<evidence type="ECO:0000256" key="3">
    <source>
        <dbReference type="ARBA" id="ARBA00022692"/>
    </source>
</evidence>
<feature type="transmembrane region" description="Helical" evidence="6">
    <location>
        <begin position="335"/>
        <end position="355"/>
    </location>
</feature>
<feature type="transmembrane region" description="Helical" evidence="6">
    <location>
        <begin position="110"/>
        <end position="134"/>
    </location>
</feature>
<evidence type="ECO:0000256" key="6">
    <source>
        <dbReference type="SAM" id="Phobius"/>
    </source>
</evidence>
<dbReference type="InterPro" id="IPR050367">
    <property type="entry name" value="APC_superfamily"/>
</dbReference>
<evidence type="ECO:0000256" key="5">
    <source>
        <dbReference type="ARBA" id="ARBA00023136"/>
    </source>
</evidence>
<keyword evidence="2" id="KW-1003">Cell membrane</keyword>
<evidence type="ECO:0000313" key="7">
    <source>
        <dbReference type="EMBL" id="HEB96366.1"/>
    </source>
</evidence>
<reference evidence="7" key="1">
    <citation type="journal article" date="2020" name="mSystems">
        <title>Genome- and Community-Level Interaction Insights into Carbon Utilization and Element Cycling Functions of Hydrothermarchaeota in Hydrothermal Sediment.</title>
        <authorList>
            <person name="Zhou Z."/>
            <person name="Liu Y."/>
            <person name="Xu W."/>
            <person name="Pan J."/>
            <person name="Luo Z.H."/>
            <person name="Li M."/>
        </authorList>
    </citation>
    <scope>NUCLEOTIDE SEQUENCE [LARGE SCALE GENOMIC DNA]</scope>
    <source>
        <strain evidence="7">HyVt-443</strain>
    </source>
</reference>
<dbReference type="EMBL" id="DRKP01000092">
    <property type="protein sequence ID" value="HEB96366.1"/>
    <property type="molecule type" value="Genomic_DNA"/>
</dbReference>
<dbReference type="PANTHER" id="PTHR42770">
    <property type="entry name" value="AMINO ACID TRANSPORTER-RELATED"/>
    <property type="match status" value="1"/>
</dbReference>
<dbReference type="PIRSF" id="PIRSF006060">
    <property type="entry name" value="AA_transporter"/>
    <property type="match status" value="1"/>
</dbReference>
<feature type="transmembrane region" description="Helical" evidence="6">
    <location>
        <begin position="268"/>
        <end position="296"/>
    </location>
</feature>